<dbReference type="InterPro" id="IPR002156">
    <property type="entry name" value="RNaseH_domain"/>
</dbReference>
<dbReference type="GO" id="GO:0004523">
    <property type="term" value="F:RNA-DNA hybrid ribonuclease activity"/>
    <property type="evidence" value="ECO:0007669"/>
    <property type="project" value="InterPro"/>
</dbReference>
<dbReference type="PANTHER" id="PTHR47074">
    <property type="entry name" value="BNAC02G40300D PROTEIN"/>
    <property type="match status" value="1"/>
</dbReference>
<dbReference type="SUPFAM" id="SSF53098">
    <property type="entry name" value="Ribonuclease H-like"/>
    <property type="match status" value="1"/>
</dbReference>
<name>A0A2P5F1B4_TREOI</name>
<accession>A0A2P5F1B4</accession>
<evidence type="ECO:0000313" key="3">
    <source>
        <dbReference type="Proteomes" id="UP000237000"/>
    </source>
</evidence>
<dbReference type="InterPro" id="IPR036397">
    <property type="entry name" value="RNaseH_sf"/>
</dbReference>
<reference evidence="3" key="1">
    <citation type="submission" date="2016-06" db="EMBL/GenBank/DDBJ databases">
        <title>Parallel loss of symbiosis genes in relatives of nitrogen-fixing non-legume Parasponia.</title>
        <authorList>
            <person name="Van Velzen R."/>
            <person name="Holmer R."/>
            <person name="Bu F."/>
            <person name="Rutten L."/>
            <person name="Van Zeijl A."/>
            <person name="Liu W."/>
            <person name="Santuari L."/>
            <person name="Cao Q."/>
            <person name="Sharma T."/>
            <person name="Shen D."/>
            <person name="Roswanjaya Y."/>
            <person name="Wardhani T."/>
            <person name="Kalhor M.S."/>
            <person name="Jansen J."/>
            <person name="Van den Hoogen J."/>
            <person name="Gungor B."/>
            <person name="Hartog M."/>
            <person name="Hontelez J."/>
            <person name="Verver J."/>
            <person name="Yang W.-C."/>
            <person name="Schijlen E."/>
            <person name="Repin R."/>
            <person name="Schilthuizen M."/>
            <person name="Schranz E."/>
            <person name="Heidstra R."/>
            <person name="Miyata K."/>
            <person name="Fedorova E."/>
            <person name="Kohlen W."/>
            <person name="Bisseling T."/>
            <person name="Smit S."/>
            <person name="Geurts R."/>
        </authorList>
    </citation>
    <scope>NUCLEOTIDE SEQUENCE [LARGE SCALE GENOMIC DNA]</scope>
    <source>
        <strain evidence="3">cv. RG33-2</strain>
    </source>
</reference>
<dbReference type="PANTHER" id="PTHR47074:SF11">
    <property type="entry name" value="REVERSE TRANSCRIPTASE-LIKE PROTEIN"/>
    <property type="match status" value="1"/>
</dbReference>
<dbReference type="OrthoDB" id="1428651at2759"/>
<dbReference type="GO" id="GO:0003676">
    <property type="term" value="F:nucleic acid binding"/>
    <property type="evidence" value="ECO:0007669"/>
    <property type="project" value="InterPro"/>
</dbReference>
<organism evidence="2 3">
    <name type="scientific">Trema orientale</name>
    <name type="common">Charcoal tree</name>
    <name type="synonym">Celtis orientalis</name>
    <dbReference type="NCBI Taxonomy" id="63057"/>
    <lineage>
        <taxon>Eukaryota</taxon>
        <taxon>Viridiplantae</taxon>
        <taxon>Streptophyta</taxon>
        <taxon>Embryophyta</taxon>
        <taxon>Tracheophyta</taxon>
        <taxon>Spermatophyta</taxon>
        <taxon>Magnoliopsida</taxon>
        <taxon>eudicotyledons</taxon>
        <taxon>Gunneridae</taxon>
        <taxon>Pentapetalae</taxon>
        <taxon>rosids</taxon>
        <taxon>fabids</taxon>
        <taxon>Rosales</taxon>
        <taxon>Cannabaceae</taxon>
        <taxon>Trema</taxon>
    </lineage>
</organism>
<dbReference type="Proteomes" id="UP000237000">
    <property type="component" value="Unassembled WGS sequence"/>
</dbReference>
<gene>
    <name evidence="2" type="ORF">TorRG33x02_126250</name>
</gene>
<dbReference type="InterPro" id="IPR052929">
    <property type="entry name" value="RNase_H-like_EbsB-rel"/>
</dbReference>
<sequence length="197" mass="21642">MPYFLKAVESWLSEYKNSTPIQVPSPSPMSIYSHWSPPPQFGELKLNVDAAVDKVHGTIGLGLIIRDHLGHVRGATAIRTLGHFTHHIAECMAICEGTKFALRHNLAMSELENDAKNVISIIHSIAPLSVNGPLISDIISNLCMLGNVICKFVPRDRNKIAHILASFALNSPISSVWLEETPQCIAHDVMLEVSSVF</sequence>
<keyword evidence="3" id="KW-1185">Reference proteome</keyword>
<dbReference type="EMBL" id="JXTC01000073">
    <property type="protein sequence ID" value="PON91586.1"/>
    <property type="molecule type" value="Genomic_DNA"/>
</dbReference>
<dbReference type="Gene3D" id="3.30.420.10">
    <property type="entry name" value="Ribonuclease H-like superfamily/Ribonuclease H"/>
    <property type="match status" value="1"/>
</dbReference>
<dbReference type="InParanoid" id="A0A2P5F1B4"/>
<protein>
    <submittedName>
        <fullName evidence="2">Ribonuclease H-like domain containing protein</fullName>
    </submittedName>
</protein>
<dbReference type="Pfam" id="PF13456">
    <property type="entry name" value="RVT_3"/>
    <property type="match status" value="1"/>
</dbReference>
<evidence type="ECO:0000259" key="1">
    <source>
        <dbReference type="Pfam" id="PF13456"/>
    </source>
</evidence>
<feature type="domain" description="RNase H type-1" evidence="1">
    <location>
        <begin position="47"/>
        <end position="168"/>
    </location>
</feature>
<dbReference type="AlphaFoldDB" id="A0A2P5F1B4"/>
<proteinExistence type="predicted"/>
<comment type="caution">
    <text evidence="2">The sequence shown here is derived from an EMBL/GenBank/DDBJ whole genome shotgun (WGS) entry which is preliminary data.</text>
</comment>
<dbReference type="CDD" id="cd06222">
    <property type="entry name" value="RNase_H_like"/>
    <property type="match status" value="1"/>
</dbReference>
<dbReference type="STRING" id="63057.A0A2P5F1B4"/>
<dbReference type="InterPro" id="IPR044730">
    <property type="entry name" value="RNase_H-like_dom_plant"/>
</dbReference>
<evidence type="ECO:0000313" key="2">
    <source>
        <dbReference type="EMBL" id="PON91586.1"/>
    </source>
</evidence>
<dbReference type="InterPro" id="IPR012337">
    <property type="entry name" value="RNaseH-like_sf"/>
</dbReference>